<comment type="caution">
    <text evidence="1">The sequence shown here is derived from an EMBL/GenBank/DDBJ whole genome shotgun (WGS) entry which is preliminary data.</text>
</comment>
<dbReference type="HOGENOM" id="CLU_031404_2_0_6"/>
<dbReference type="AlphaFoldDB" id="A4BCV2"/>
<dbReference type="InterPro" id="IPR032466">
    <property type="entry name" value="Metal_Hydrolase"/>
</dbReference>
<sequence length="323" mass="35224">MIEKHLVWDAHACLPLLHDTDVTALLQHRDAGVDVVSVNVGMDFNPVADILRIIACFRNVIERRNQDFLFAESLADVDRAQATGRLAVSFDLEGSMMLQDRPESVDSFYRLGVRQIHLAYNRNNSVAGGCHDKDSGLTPLGREVVSAINDAGMIMDCSHMGERSALDVMACSTKPVSFSHTNAAGIFSFGRCISDDLMQASARTGGVIGISGVNRFYGQALVTPALLVDQIDYVVDRVGIEHVGIGLDYMYPSEVDDNPPGLDRGYWWPKSAGYFSGLQAIDVLHPSQLGQVVGEMVARGYTAEAISAVMGGNFYRMAQQSWC</sequence>
<dbReference type="RefSeq" id="WP_008045679.1">
    <property type="nucleotide sequence ID" value="NZ_CH724152.1"/>
</dbReference>
<dbReference type="SUPFAM" id="SSF51556">
    <property type="entry name" value="Metallo-dependent hydrolases"/>
    <property type="match status" value="1"/>
</dbReference>
<dbReference type="STRING" id="314283.MED297_08096"/>
<gene>
    <name evidence="1" type="ORF">MED297_08096</name>
</gene>
<dbReference type="Proteomes" id="UP000005953">
    <property type="component" value="Unassembled WGS sequence"/>
</dbReference>
<name>A4BCV2_9GAMM</name>
<dbReference type="PROSITE" id="PS51365">
    <property type="entry name" value="RENAL_DIPEPTIDASE_2"/>
    <property type="match status" value="1"/>
</dbReference>
<dbReference type="EMBL" id="AAOE01000006">
    <property type="protein sequence ID" value="EAR10034.1"/>
    <property type="molecule type" value="Genomic_DNA"/>
</dbReference>
<reference evidence="1 2" key="1">
    <citation type="submission" date="2006-02" db="EMBL/GenBank/DDBJ databases">
        <authorList>
            <person name="Pinhassi J."/>
            <person name="Pedros-Alio C."/>
            <person name="Ferriera S."/>
            <person name="Johnson J."/>
            <person name="Kravitz S."/>
            <person name="Halpern A."/>
            <person name="Remington K."/>
            <person name="Beeson K."/>
            <person name="Tran B."/>
            <person name="Rogers Y.-H."/>
            <person name="Friedman R."/>
            <person name="Venter J.C."/>
        </authorList>
    </citation>
    <scope>NUCLEOTIDE SEQUENCE [LARGE SCALE GENOMIC DNA]</scope>
    <source>
        <strain evidence="1 2">MED297</strain>
    </source>
</reference>
<keyword evidence="2" id="KW-1185">Reference proteome</keyword>
<accession>A4BCV2</accession>
<dbReference type="PANTHER" id="PTHR10443">
    <property type="entry name" value="MICROSOMAL DIPEPTIDASE"/>
    <property type="match status" value="1"/>
</dbReference>
<dbReference type="PANTHER" id="PTHR10443:SF12">
    <property type="entry name" value="DIPEPTIDASE"/>
    <property type="match status" value="1"/>
</dbReference>
<proteinExistence type="predicted"/>
<dbReference type="OrthoDB" id="9804920at2"/>
<dbReference type="GO" id="GO:0070573">
    <property type="term" value="F:metallodipeptidase activity"/>
    <property type="evidence" value="ECO:0007669"/>
    <property type="project" value="InterPro"/>
</dbReference>
<evidence type="ECO:0000313" key="2">
    <source>
        <dbReference type="Proteomes" id="UP000005953"/>
    </source>
</evidence>
<organism evidence="1 2">
    <name type="scientific">Reinekea blandensis MED297</name>
    <dbReference type="NCBI Taxonomy" id="314283"/>
    <lineage>
        <taxon>Bacteria</taxon>
        <taxon>Pseudomonadati</taxon>
        <taxon>Pseudomonadota</taxon>
        <taxon>Gammaproteobacteria</taxon>
        <taxon>Oceanospirillales</taxon>
        <taxon>Saccharospirillaceae</taxon>
        <taxon>Reinekea</taxon>
    </lineage>
</organism>
<dbReference type="GO" id="GO:0006508">
    <property type="term" value="P:proteolysis"/>
    <property type="evidence" value="ECO:0007669"/>
    <property type="project" value="InterPro"/>
</dbReference>
<dbReference type="Gene3D" id="3.20.20.140">
    <property type="entry name" value="Metal-dependent hydrolases"/>
    <property type="match status" value="1"/>
</dbReference>
<evidence type="ECO:0000313" key="1">
    <source>
        <dbReference type="EMBL" id="EAR10034.1"/>
    </source>
</evidence>
<dbReference type="InterPro" id="IPR008257">
    <property type="entry name" value="Pept_M19"/>
</dbReference>
<dbReference type="Pfam" id="PF01244">
    <property type="entry name" value="Peptidase_M19"/>
    <property type="match status" value="1"/>
</dbReference>
<protein>
    <submittedName>
        <fullName evidence="1">Uncharacterized protein</fullName>
    </submittedName>
</protein>